<evidence type="ECO:0000313" key="1">
    <source>
        <dbReference type="EMBL" id="UQS84597.1"/>
    </source>
</evidence>
<accession>A0ABY4PGW1</accession>
<evidence type="ECO:0000313" key="2">
    <source>
        <dbReference type="Proteomes" id="UP000831859"/>
    </source>
</evidence>
<organism evidence="1 2">
    <name type="scientific">Apilactobacillus apisilvae</name>
    <dbReference type="NCBI Taxonomy" id="2923364"/>
    <lineage>
        <taxon>Bacteria</taxon>
        <taxon>Bacillati</taxon>
        <taxon>Bacillota</taxon>
        <taxon>Bacilli</taxon>
        <taxon>Lactobacillales</taxon>
        <taxon>Lactobacillaceae</taxon>
        <taxon>Apilactobacillus</taxon>
    </lineage>
</organism>
<dbReference type="Proteomes" id="UP000831859">
    <property type="component" value="Chromosome"/>
</dbReference>
<sequence length="268" mass="31222">MRIIFQLHMVIFGKVDKLNENNFKNNVYINNIYLGNQDNSYDGHISLSLNKDLNFIDNNSKLYTYIIANSLINSKRFPLYVHKDDNPVFETLRIFTGRDYNETLLNYKHKETIDDLRQRYGEEYDKIIANNLYYAVIKAKCILKLKNILNESSREIDTTFKDASDNISKVTNNKFKTFNSDFEDQNILKIISVPDLNFGTHSFSQTKSNIIGLENNPDFIIQSINNSSWKLQVSLSPFHLSSDQSIIINPKYLINGNVYNVNQFIPYL</sequence>
<protein>
    <submittedName>
        <fullName evidence="1">Uncharacterized protein</fullName>
    </submittedName>
</protein>
<dbReference type="RefSeq" id="WP_249510583.1">
    <property type="nucleotide sequence ID" value="NZ_CP093362.1"/>
</dbReference>
<name>A0ABY4PGW1_9LACO</name>
<proteinExistence type="predicted"/>
<dbReference type="EMBL" id="CP093362">
    <property type="protein sequence ID" value="UQS84597.1"/>
    <property type="molecule type" value="Genomic_DNA"/>
</dbReference>
<keyword evidence="2" id="KW-1185">Reference proteome</keyword>
<gene>
    <name evidence="1" type="ORF">MOO46_04920</name>
</gene>
<reference evidence="1 2" key="1">
    <citation type="journal article" date="2022" name="Int. J. Syst. Evol. Microbiol.">
        <title>Apilactobacillus apisilvae sp. nov., Nicolia spurrieriana gen. nov. sp. nov., Bombilactobacillus folatiphilus sp. nov. and Bombilactobacillus thymidiniphilus sp. nov., four new lactic acid bacterial isolates from stingless bees Tetragonula carbonaria and Austroplebeia australis.</title>
        <authorList>
            <person name="Oliphant S.A."/>
            <person name="Watson-Haigh N.S."/>
            <person name="Sumby K.M."/>
            <person name="Gardner J."/>
            <person name="Groom S."/>
            <person name="Jiranek V."/>
        </authorList>
    </citation>
    <scope>NUCLEOTIDE SEQUENCE [LARGE SCALE GENOMIC DNA]</scope>
    <source>
        <strain evidence="1 2">SG5_A10</strain>
    </source>
</reference>